<keyword evidence="9" id="KW-1185">Reference proteome</keyword>
<keyword evidence="5" id="KW-0539">Nucleus</keyword>
<dbReference type="PANTHER" id="PTHR35346:SF1">
    <property type="entry name" value="BEN DOMAIN-CONTAINING PROTEIN 6"/>
    <property type="match status" value="1"/>
</dbReference>
<evidence type="ECO:0000256" key="4">
    <source>
        <dbReference type="ARBA" id="ARBA00023163"/>
    </source>
</evidence>
<dbReference type="Gene3D" id="1.10.10.2590">
    <property type="entry name" value="BEN domain"/>
    <property type="match status" value="1"/>
</dbReference>
<dbReference type="EMBL" id="JARGEI010000021">
    <property type="protein sequence ID" value="KAJ8712420.1"/>
    <property type="molecule type" value="Genomic_DNA"/>
</dbReference>
<feature type="region of interest" description="Disordered" evidence="6">
    <location>
        <begin position="449"/>
        <end position="484"/>
    </location>
</feature>
<evidence type="ECO:0000313" key="8">
    <source>
        <dbReference type="EMBL" id="KAJ8712420.1"/>
    </source>
</evidence>
<evidence type="ECO:0000259" key="7">
    <source>
        <dbReference type="PROSITE" id="PS51457"/>
    </source>
</evidence>
<feature type="domain" description="BEN" evidence="7">
    <location>
        <begin position="351"/>
        <end position="447"/>
    </location>
</feature>
<feature type="compositionally biased region" description="Acidic residues" evidence="6">
    <location>
        <begin position="299"/>
        <end position="309"/>
    </location>
</feature>
<comment type="subcellular location">
    <subcellularLocation>
        <location evidence="1">Nucleus</location>
    </subcellularLocation>
</comment>
<dbReference type="GO" id="GO:0003714">
    <property type="term" value="F:transcription corepressor activity"/>
    <property type="evidence" value="ECO:0007669"/>
    <property type="project" value="InterPro"/>
</dbReference>
<dbReference type="Proteomes" id="UP001231518">
    <property type="component" value="Chromosome 17"/>
</dbReference>
<feature type="compositionally biased region" description="Basic residues" evidence="6">
    <location>
        <begin position="449"/>
        <end position="462"/>
    </location>
</feature>
<feature type="compositionally biased region" description="Polar residues" evidence="6">
    <location>
        <begin position="206"/>
        <end position="215"/>
    </location>
</feature>
<comment type="caution">
    <text evidence="8">The sequence shown here is derived from an EMBL/GenBank/DDBJ whole genome shotgun (WGS) entry which is preliminary data.</text>
</comment>
<accession>A0AAD7YFB4</accession>
<evidence type="ECO:0000313" key="9">
    <source>
        <dbReference type="Proteomes" id="UP001231518"/>
    </source>
</evidence>
<dbReference type="SMART" id="SM01025">
    <property type="entry name" value="BEN"/>
    <property type="match status" value="1"/>
</dbReference>
<protein>
    <recommendedName>
        <fullName evidence="7">BEN domain-containing protein</fullName>
    </recommendedName>
</protein>
<proteinExistence type="predicted"/>
<name>A0AAD7YFB4_MYTSE</name>
<keyword evidence="4" id="KW-0804">Transcription</keyword>
<dbReference type="Pfam" id="PF10523">
    <property type="entry name" value="BEN"/>
    <property type="match status" value="1"/>
</dbReference>
<organism evidence="8 9">
    <name type="scientific">Mythimna separata</name>
    <name type="common">Oriental armyworm</name>
    <name type="synonym">Pseudaletia separata</name>
    <dbReference type="NCBI Taxonomy" id="271217"/>
    <lineage>
        <taxon>Eukaryota</taxon>
        <taxon>Metazoa</taxon>
        <taxon>Ecdysozoa</taxon>
        <taxon>Arthropoda</taxon>
        <taxon>Hexapoda</taxon>
        <taxon>Insecta</taxon>
        <taxon>Pterygota</taxon>
        <taxon>Neoptera</taxon>
        <taxon>Endopterygota</taxon>
        <taxon>Lepidoptera</taxon>
        <taxon>Glossata</taxon>
        <taxon>Ditrysia</taxon>
        <taxon>Noctuoidea</taxon>
        <taxon>Noctuidae</taxon>
        <taxon>Noctuinae</taxon>
        <taxon>Hadenini</taxon>
        <taxon>Mythimna</taxon>
    </lineage>
</organism>
<dbReference type="GO" id="GO:0005634">
    <property type="term" value="C:nucleus"/>
    <property type="evidence" value="ECO:0007669"/>
    <property type="project" value="UniProtKB-SubCell"/>
</dbReference>
<keyword evidence="2" id="KW-0678">Repressor</keyword>
<dbReference type="GO" id="GO:0045666">
    <property type="term" value="P:positive regulation of neuron differentiation"/>
    <property type="evidence" value="ECO:0007669"/>
    <property type="project" value="InterPro"/>
</dbReference>
<evidence type="ECO:0000256" key="1">
    <source>
        <dbReference type="ARBA" id="ARBA00004123"/>
    </source>
</evidence>
<sequence length="491" mass="55623">MAPRVWLLIEWVDKSKTPASYGVVNVNTLAYSEKELQIGKVISLRDKQKKVRQAKILRISDNKSYIKDEKLILELQDNKIQNTLQDFLRTLKEIKVTCPTGEGRSSVETVSAQALSRVKRRIYSEEIQPINNSRPHIPQVLDVDNESDSERKKIQPTNSHSRIPHVLDADNVRNPEIRAKIERNLSRTVRAYNHQKSTDKHKRGSLQENNSRLNFDKGTQTEDFLVIQDSQLDKMAGSMKKLHIRLTNILASATILPELDLDNEASFIKQDEKKSCIELNNTDSKGLDADEAMETKDEEKDEEMDEDESNAIEQQVNSSIVQAGNEFDPKMSAQTTSNKEVEKDVDMVPIGKGHAKVPARLLNEIDWNSHTMATRQLLHAIFPRSVLATHSLTGRQSPAFPNQPAKKILNPQLVEDIVNTVSTKCRVSKTLVRNSITSKCTDEAKLYHNRQKVTKQTRRSRRLQNDENTRPSTPSSDGSHAAVTAEFLPVL</sequence>
<dbReference type="InterPro" id="IPR018379">
    <property type="entry name" value="BEN_domain"/>
</dbReference>
<gene>
    <name evidence="8" type="ORF">PYW07_005262</name>
</gene>
<feature type="region of interest" description="Disordered" evidence="6">
    <location>
        <begin position="131"/>
        <end position="167"/>
    </location>
</feature>
<feature type="compositionally biased region" description="Basic and acidic residues" evidence="6">
    <location>
        <begin position="285"/>
        <end position="298"/>
    </location>
</feature>
<keyword evidence="3" id="KW-0805">Transcription regulation</keyword>
<dbReference type="PANTHER" id="PTHR35346">
    <property type="entry name" value="BEN DOMAIN-CONTAINING PROTEIN 6"/>
    <property type="match status" value="1"/>
</dbReference>
<evidence type="ECO:0000256" key="2">
    <source>
        <dbReference type="ARBA" id="ARBA00022491"/>
    </source>
</evidence>
<dbReference type="GO" id="GO:0045746">
    <property type="term" value="P:negative regulation of Notch signaling pathway"/>
    <property type="evidence" value="ECO:0007669"/>
    <property type="project" value="InterPro"/>
</dbReference>
<evidence type="ECO:0000256" key="3">
    <source>
        <dbReference type="ARBA" id="ARBA00023015"/>
    </source>
</evidence>
<dbReference type="InterPro" id="IPR037496">
    <property type="entry name" value="BEND6-like"/>
</dbReference>
<dbReference type="GO" id="GO:0003677">
    <property type="term" value="F:DNA binding"/>
    <property type="evidence" value="ECO:0007669"/>
    <property type="project" value="InterPro"/>
</dbReference>
<evidence type="ECO:0000256" key="6">
    <source>
        <dbReference type="SAM" id="MobiDB-lite"/>
    </source>
</evidence>
<reference evidence="8" key="1">
    <citation type="submission" date="2023-03" db="EMBL/GenBank/DDBJ databases">
        <title>Chromosome-level genomes of two armyworms, Mythimna separata and Mythimna loreyi, provide insights into the biosynthesis and reception of sex pheromones.</title>
        <authorList>
            <person name="Zhao H."/>
        </authorList>
    </citation>
    <scope>NUCLEOTIDE SEQUENCE</scope>
    <source>
        <strain evidence="8">BeijingLab</strain>
        <tissue evidence="8">Pupa</tissue>
    </source>
</reference>
<evidence type="ECO:0000256" key="5">
    <source>
        <dbReference type="ARBA" id="ARBA00023242"/>
    </source>
</evidence>
<dbReference type="AlphaFoldDB" id="A0AAD7YFB4"/>
<dbReference type="PROSITE" id="PS51457">
    <property type="entry name" value="BEN"/>
    <property type="match status" value="1"/>
</dbReference>
<feature type="region of interest" description="Disordered" evidence="6">
    <location>
        <begin position="184"/>
        <end position="215"/>
    </location>
</feature>
<feature type="region of interest" description="Disordered" evidence="6">
    <location>
        <begin position="280"/>
        <end position="309"/>
    </location>
</feature>